<organism evidence="1 2">
    <name type="scientific">Trapa incisa</name>
    <dbReference type="NCBI Taxonomy" id="236973"/>
    <lineage>
        <taxon>Eukaryota</taxon>
        <taxon>Viridiplantae</taxon>
        <taxon>Streptophyta</taxon>
        <taxon>Embryophyta</taxon>
        <taxon>Tracheophyta</taxon>
        <taxon>Spermatophyta</taxon>
        <taxon>Magnoliopsida</taxon>
        <taxon>eudicotyledons</taxon>
        <taxon>Gunneridae</taxon>
        <taxon>Pentapetalae</taxon>
        <taxon>rosids</taxon>
        <taxon>malvids</taxon>
        <taxon>Myrtales</taxon>
        <taxon>Lythraceae</taxon>
        <taxon>Trapa</taxon>
    </lineage>
</organism>
<evidence type="ECO:0000313" key="1">
    <source>
        <dbReference type="EMBL" id="KAK4755022.1"/>
    </source>
</evidence>
<name>A0AAN7JXN9_9MYRT</name>
<gene>
    <name evidence="1" type="ORF">SAY87_008779</name>
</gene>
<reference evidence="1 2" key="1">
    <citation type="journal article" date="2023" name="Hortic Res">
        <title>Pangenome of water caltrop reveals structural variations and asymmetric subgenome divergence after allopolyploidization.</title>
        <authorList>
            <person name="Zhang X."/>
            <person name="Chen Y."/>
            <person name="Wang L."/>
            <person name="Yuan Y."/>
            <person name="Fang M."/>
            <person name="Shi L."/>
            <person name="Lu R."/>
            <person name="Comes H.P."/>
            <person name="Ma Y."/>
            <person name="Chen Y."/>
            <person name="Huang G."/>
            <person name="Zhou Y."/>
            <person name="Zheng Z."/>
            <person name="Qiu Y."/>
        </authorList>
    </citation>
    <scope>NUCLEOTIDE SEQUENCE [LARGE SCALE GENOMIC DNA]</scope>
    <source>
        <tissue evidence="1">Roots</tissue>
    </source>
</reference>
<evidence type="ECO:0000313" key="2">
    <source>
        <dbReference type="Proteomes" id="UP001345219"/>
    </source>
</evidence>
<dbReference type="EMBL" id="JAXIOK010000014">
    <property type="protein sequence ID" value="KAK4755022.1"/>
    <property type="molecule type" value="Genomic_DNA"/>
</dbReference>
<comment type="caution">
    <text evidence="1">The sequence shown here is derived from an EMBL/GenBank/DDBJ whole genome shotgun (WGS) entry which is preliminary data.</text>
</comment>
<protein>
    <submittedName>
        <fullName evidence="1">Uncharacterized protein</fullName>
    </submittedName>
</protein>
<dbReference type="AlphaFoldDB" id="A0AAN7JXN9"/>
<dbReference type="Proteomes" id="UP001345219">
    <property type="component" value="Chromosome 8"/>
</dbReference>
<keyword evidence="2" id="KW-1185">Reference proteome</keyword>
<sequence>MPVFVNECCSSKVFVGVELGRKFQGVSRCRDIISRTKYHWFPPARYLRWHRARLIWRNRDLRLSLILGKVFAVTNNLVTFL</sequence>
<proteinExistence type="predicted"/>
<accession>A0AAN7JXN9</accession>